<keyword evidence="6" id="KW-0472">Membrane</keyword>
<evidence type="ECO:0000256" key="5">
    <source>
        <dbReference type="ARBA" id="ARBA00022927"/>
    </source>
</evidence>
<feature type="domain" description="MHD" evidence="9">
    <location>
        <begin position="207"/>
        <end position="477"/>
    </location>
</feature>
<keyword evidence="11" id="KW-1185">Reference proteome</keyword>
<dbReference type="GO" id="GO:0015031">
    <property type="term" value="P:protein transport"/>
    <property type="evidence" value="ECO:0007669"/>
    <property type="project" value="UniProtKB-KW"/>
</dbReference>
<dbReference type="CDD" id="cd09256">
    <property type="entry name" value="AP_MuD_MHD"/>
    <property type="match status" value="1"/>
</dbReference>
<comment type="subcellular location">
    <subcellularLocation>
        <location evidence="7">Endomembrane system</location>
        <topology evidence="7">Peripheral membrane protein</topology>
        <orientation evidence="7">Cytoplasmic side</orientation>
    </subcellularLocation>
</comment>
<dbReference type="OrthoDB" id="1877176at2759"/>
<evidence type="ECO:0000313" key="11">
    <source>
        <dbReference type="Proteomes" id="UP000828390"/>
    </source>
</evidence>
<comment type="caution">
    <text evidence="10">The sequence shown here is derived from an EMBL/GenBank/DDBJ whole genome shotgun (WGS) entry which is preliminary data.</text>
</comment>
<dbReference type="AlphaFoldDB" id="A0A9D3Z2U3"/>
<dbReference type="Proteomes" id="UP000828390">
    <property type="component" value="Unassembled WGS sequence"/>
</dbReference>
<evidence type="ECO:0000256" key="2">
    <source>
        <dbReference type="ARBA" id="ARBA00011174"/>
    </source>
</evidence>
<comment type="similarity">
    <text evidence="1">Belongs to the adaptor complexes medium subunit family.</text>
</comment>
<dbReference type="InterPro" id="IPR036168">
    <property type="entry name" value="AP2_Mu_C_sf"/>
</dbReference>
<keyword evidence="5" id="KW-0653">Protein transport</keyword>
<evidence type="ECO:0000313" key="10">
    <source>
        <dbReference type="EMBL" id="KAH3711703.1"/>
    </source>
</evidence>
<dbReference type="EMBL" id="JAIWYP010000014">
    <property type="protein sequence ID" value="KAH3711703.1"/>
    <property type="molecule type" value="Genomic_DNA"/>
</dbReference>
<dbReference type="InterPro" id="IPR039591">
    <property type="entry name" value="AP5M1"/>
</dbReference>
<dbReference type="GO" id="GO:0005770">
    <property type="term" value="C:late endosome"/>
    <property type="evidence" value="ECO:0007669"/>
    <property type="project" value="TreeGrafter"/>
</dbReference>
<keyword evidence="4" id="KW-0813">Transport</keyword>
<evidence type="ECO:0000256" key="7">
    <source>
        <dbReference type="ARBA" id="ARBA00029433"/>
    </source>
</evidence>
<dbReference type="GO" id="GO:0005764">
    <property type="term" value="C:lysosome"/>
    <property type="evidence" value="ECO:0007669"/>
    <property type="project" value="TreeGrafter"/>
</dbReference>
<dbReference type="PROSITE" id="PS51072">
    <property type="entry name" value="MHD"/>
    <property type="match status" value="1"/>
</dbReference>
<evidence type="ECO:0000256" key="8">
    <source>
        <dbReference type="ARBA" id="ARBA00030827"/>
    </source>
</evidence>
<evidence type="ECO:0000256" key="6">
    <source>
        <dbReference type="ARBA" id="ARBA00023136"/>
    </source>
</evidence>
<evidence type="ECO:0000256" key="3">
    <source>
        <dbReference type="ARBA" id="ARBA00021851"/>
    </source>
</evidence>
<name>A0A9D3Z2U3_DREPO</name>
<dbReference type="GO" id="GO:0016197">
    <property type="term" value="P:endosomal transport"/>
    <property type="evidence" value="ECO:0007669"/>
    <property type="project" value="TreeGrafter"/>
</dbReference>
<reference evidence="10" key="2">
    <citation type="submission" date="2020-11" db="EMBL/GenBank/DDBJ databases">
        <authorList>
            <person name="McCartney M.A."/>
            <person name="Auch B."/>
            <person name="Kono T."/>
            <person name="Mallez S."/>
            <person name="Becker A."/>
            <person name="Gohl D.M."/>
            <person name="Silverstein K.A.T."/>
            <person name="Koren S."/>
            <person name="Bechman K.B."/>
            <person name="Herman A."/>
            <person name="Abrahante J.E."/>
            <person name="Garbe J."/>
        </authorList>
    </citation>
    <scope>NUCLEOTIDE SEQUENCE</scope>
    <source>
        <strain evidence="10">Duluth1</strain>
        <tissue evidence="10">Whole animal</tissue>
    </source>
</reference>
<dbReference type="Pfam" id="PF00928">
    <property type="entry name" value="Adap_comp_sub"/>
    <property type="match status" value="1"/>
</dbReference>
<evidence type="ECO:0000256" key="1">
    <source>
        <dbReference type="ARBA" id="ARBA00005324"/>
    </source>
</evidence>
<dbReference type="InterPro" id="IPR028565">
    <property type="entry name" value="MHD"/>
</dbReference>
<evidence type="ECO:0000256" key="4">
    <source>
        <dbReference type="ARBA" id="ARBA00022448"/>
    </source>
</evidence>
<dbReference type="GO" id="GO:0005829">
    <property type="term" value="C:cytosol"/>
    <property type="evidence" value="ECO:0007669"/>
    <property type="project" value="TreeGrafter"/>
</dbReference>
<dbReference type="Gene3D" id="2.60.40.1170">
    <property type="entry name" value="Mu homology domain, subdomain B"/>
    <property type="match status" value="2"/>
</dbReference>
<reference evidence="10" key="1">
    <citation type="journal article" date="2019" name="bioRxiv">
        <title>The Genome of the Zebra Mussel, Dreissena polymorpha: A Resource for Invasive Species Research.</title>
        <authorList>
            <person name="McCartney M.A."/>
            <person name="Auch B."/>
            <person name="Kono T."/>
            <person name="Mallez S."/>
            <person name="Zhang Y."/>
            <person name="Obille A."/>
            <person name="Becker A."/>
            <person name="Abrahante J.E."/>
            <person name="Garbe J."/>
            <person name="Badalamenti J.P."/>
            <person name="Herman A."/>
            <person name="Mangelson H."/>
            <person name="Liachko I."/>
            <person name="Sullivan S."/>
            <person name="Sone E.D."/>
            <person name="Koren S."/>
            <person name="Silverstein K.A.T."/>
            <person name="Beckman K.B."/>
            <person name="Gohl D.M."/>
        </authorList>
    </citation>
    <scope>NUCLEOTIDE SEQUENCE</scope>
    <source>
        <strain evidence="10">Duluth1</strain>
        <tissue evidence="10">Whole animal</tissue>
    </source>
</reference>
<proteinExistence type="inferred from homology"/>
<comment type="subunit">
    <text evidence="2">Probably part of the adaptor protein complex 5 (AP-5) a tetramer composed of AP5B1, AP5M1, AP5S1 and AP5Z1.</text>
</comment>
<evidence type="ECO:0000259" key="9">
    <source>
        <dbReference type="PROSITE" id="PS51072"/>
    </source>
</evidence>
<dbReference type="GO" id="GO:0030119">
    <property type="term" value="C:AP-type membrane coat adaptor complex"/>
    <property type="evidence" value="ECO:0007669"/>
    <property type="project" value="TreeGrafter"/>
</dbReference>
<accession>A0A9D3Z2U3</accession>
<organism evidence="10 11">
    <name type="scientific">Dreissena polymorpha</name>
    <name type="common">Zebra mussel</name>
    <name type="synonym">Mytilus polymorpha</name>
    <dbReference type="NCBI Taxonomy" id="45954"/>
    <lineage>
        <taxon>Eukaryota</taxon>
        <taxon>Metazoa</taxon>
        <taxon>Spiralia</taxon>
        <taxon>Lophotrochozoa</taxon>
        <taxon>Mollusca</taxon>
        <taxon>Bivalvia</taxon>
        <taxon>Autobranchia</taxon>
        <taxon>Heteroconchia</taxon>
        <taxon>Euheterodonta</taxon>
        <taxon>Imparidentia</taxon>
        <taxon>Neoheterodontei</taxon>
        <taxon>Myida</taxon>
        <taxon>Dreissenoidea</taxon>
        <taxon>Dreissenidae</taxon>
        <taxon>Dreissena</taxon>
    </lineage>
</organism>
<dbReference type="SUPFAM" id="SSF49447">
    <property type="entry name" value="Second domain of Mu2 adaptin subunit (ap50) of ap2 adaptor"/>
    <property type="match status" value="1"/>
</dbReference>
<protein>
    <recommendedName>
        <fullName evidence="3">AP-5 complex subunit mu-1</fullName>
    </recommendedName>
    <alternativeName>
        <fullName evidence="8">Adaptor-related protein complex 5 subunit mu-1</fullName>
    </alternativeName>
</protein>
<dbReference type="PANTHER" id="PTHR16082">
    <property type="entry name" value="AP-5 COMPLEX SUBUNIT MU-1"/>
    <property type="match status" value="1"/>
</dbReference>
<gene>
    <name evidence="10" type="ORF">DPMN_071375</name>
</gene>
<sequence length="498" mass="56054">MSLQAVWIIRISETKSKYEDSILFSRFYQTFIKKSKDIEGSHYVPLPSNPELAKAVLFELGHTDGLEKFLVDRDTCQKMEQKPVYEINTSNGKLWPFVVVEQAGLLFCCLPFVPQGLNPRPPLIDIPGVTLGFTLLCTLTDFLRNKSSDEIEDRTGDLYLFLSQAAPYGSVLDTIVDSVLAKVNGKFSVPQKTAKQPAWRSVSHKGKNQMYLTITEYVRSVQYDRENIEDVWDVYGTVTCKAELEGTLRTVTLTIAQSGEGEGMPINNLIIHPCVQSADADILVEGRDRAMPRRLRFSPPLEMFMLCHYMVNKPTTPPITGCFELFVEEERAKVKVTLQLNDNIKNNFDVCELHIPFAKRAPIVIQEFSANHGALLVSSSKSTLVWNLAPRFPARQTEVNMSAIVQLRASQGEGLGTIEETFCTGQNAYAQLFFKIQEFSQSGSYIDAKSIQVSPSLKYKLTCVREYVASEYKFWNVHGDSLVSALPRCLCNQQQVPL</sequence>
<dbReference type="PANTHER" id="PTHR16082:SF2">
    <property type="entry name" value="AP-5 COMPLEX SUBUNIT MU-1"/>
    <property type="match status" value="1"/>
</dbReference>